<evidence type="ECO:0008006" key="4">
    <source>
        <dbReference type="Google" id="ProtNLM"/>
    </source>
</evidence>
<proteinExistence type="predicted"/>
<keyword evidence="1" id="KW-0812">Transmembrane</keyword>
<dbReference type="Proteomes" id="UP000602284">
    <property type="component" value="Unassembled WGS sequence"/>
</dbReference>
<keyword evidence="1" id="KW-0472">Membrane</keyword>
<feature type="transmembrane region" description="Helical" evidence="1">
    <location>
        <begin position="12"/>
        <end position="30"/>
    </location>
</feature>
<dbReference type="InterPro" id="IPR048147">
    <property type="entry name" value="CBO0543-like"/>
</dbReference>
<protein>
    <recommendedName>
        <fullName evidence="4">Very-long-chain (3R)-3-hydroxyacyl-CoA dehydratase</fullName>
    </recommendedName>
</protein>
<evidence type="ECO:0000256" key="1">
    <source>
        <dbReference type="SAM" id="Phobius"/>
    </source>
</evidence>
<organism evidence="2 3">
    <name type="scientific">Tumebacillus amylolyticus</name>
    <dbReference type="NCBI Taxonomy" id="2801339"/>
    <lineage>
        <taxon>Bacteria</taxon>
        <taxon>Bacillati</taxon>
        <taxon>Bacillota</taxon>
        <taxon>Bacilli</taxon>
        <taxon>Bacillales</taxon>
        <taxon>Alicyclobacillaceae</taxon>
        <taxon>Tumebacillus</taxon>
    </lineage>
</organism>
<keyword evidence="3" id="KW-1185">Reference proteome</keyword>
<gene>
    <name evidence="2" type="ORF">JJB07_03860</name>
</gene>
<name>A0ABS1J664_9BACL</name>
<comment type="caution">
    <text evidence="2">The sequence shown here is derived from an EMBL/GenBank/DDBJ whole genome shotgun (WGS) entry which is preliminary data.</text>
</comment>
<dbReference type="NCBIfam" id="NF041644">
    <property type="entry name" value="CBO0543_fam"/>
    <property type="match status" value="1"/>
</dbReference>
<reference evidence="2 3" key="1">
    <citation type="submission" date="2021-01" db="EMBL/GenBank/DDBJ databases">
        <title>Tumebacillus sp. strain ITR2 16S ribosomal RNA gene Genome sequencing and assembly.</title>
        <authorList>
            <person name="Kang M."/>
        </authorList>
    </citation>
    <scope>NUCLEOTIDE SEQUENCE [LARGE SCALE GENOMIC DNA]</scope>
    <source>
        <strain evidence="2 3">ITR2</strain>
    </source>
</reference>
<evidence type="ECO:0000313" key="3">
    <source>
        <dbReference type="Proteomes" id="UP000602284"/>
    </source>
</evidence>
<feature type="transmembrane region" description="Helical" evidence="1">
    <location>
        <begin position="109"/>
        <end position="128"/>
    </location>
</feature>
<keyword evidence="1" id="KW-1133">Transmembrane helix</keyword>
<evidence type="ECO:0000313" key="2">
    <source>
        <dbReference type="EMBL" id="MBL0385776.1"/>
    </source>
</evidence>
<accession>A0ABS1J664</accession>
<dbReference type="EMBL" id="JAEQNB010000001">
    <property type="protein sequence ID" value="MBL0385776.1"/>
    <property type="molecule type" value="Genomic_DNA"/>
</dbReference>
<sequence>MYVPQDKLRDAWLIFLSKQVVTCSGGLFVVEMRWIEYPVRLLSYANRTSITFEFYVYPALCVLFNLHYPEGKGFWRELLHYVLYTSAITGVEKILEKYTNLITYVKWEWYWTFLSILLTFYLIHRFYFWYRKSLTTSTEDAHVG</sequence>